<dbReference type="GO" id="GO:0003723">
    <property type="term" value="F:RNA binding"/>
    <property type="evidence" value="ECO:0007669"/>
    <property type="project" value="UniProtKB-UniRule"/>
</dbReference>
<sequence>MAGDCRAAAARVLARVASGQSLNQALPEQLRTVAPRDTALLRELCYGTLRLWPRLEALAKQLLDKPLRGKDRDVYALILVGLYQLGETRVPDHAAVASTVGATRSLGKGWARGLVNALLRRYLRERDALEAALPAAAIAAHPPWLMKRLLREFDQADVLIDANNSRPPMTLRVNLSRVDRDTYLGSLQEAGIGARPGALADSALYLEQPVDVSQLPGWEEGLVSVQDEAAQLAAAVLAPRSGERILDACAAPGGKSCHLLEREPALAELVAMDIDEERLLRVRENLARLQLKATVMAGDGSHPPAELAAASFDAIVADAPCSASGVIRRHPDVKLLRRASDITQLADQQLAILQGLWPLLKPGGRLLYVTCSVLAEENSAVVERFLQLQVDARETDLALSWGAAREHGRQLMPRDGGPDGLYFALLEKCI</sequence>
<feature type="binding site" evidence="13">
    <location>
        <begin position="249"/>
        <end position="255"/>
    </location>
    <ligand>
        <name>S-adenosyl-L-methionine</name>
        <dbReference type="ChEBI" id="CHEBI:59789"/>
    </ligand>
</feature>
<keyword evidence="8 13" id="KW-0949">S-adenosyl-L-methionine</keyword>
<dbReference type="PANTHER" id="PTHR22807:SF61">
    <property type="entry name" value="NOL1_NOP2_SUN FAMILY PROTEIN _ ANTITERMINATION NUSB DOMAIN-CONTAINING PROTEIN"/>
    <property type="match status" value="1"/>
</dbReference>
<gene>
    <name evidence="15" type="primary">rsmB</name>
    <name evidence="15" type="ORF">FV139_08680</name>
</gene>
<dbReference type="NCBIfam" id="NF008149">
    <property type="entry name" value="PRK10901.1"/>
    <property type="match status" value="1"/>
</dbReference>
<dbReference type="CDD" id="cd02440">
    <property type="entry name" value="AdoMet_MTases"/>
    <property type="match status" value="1"/>
</dbReference>
<evidence type="ECO:0000256" key="7">
    <source>
        <dbReference type="ARBA" id="ARBA00022679"/>
    </source>
</evidence>
<keyword evidence="16" id="KW-1185">Reference proteome</keyword>
<evidence type="ECO:0000256" key="6">
    <source>
        <dbReference type="ARBA" id="ARBA00022603"/>
    </source>
</evidence>
<dbReference type="Pfam" id="PF01189">
    <property type="entry name" value="Methyltr_RsmB-F"/>
    <property type="match status" value="1"/>
</dbReference>
<dbReference type="InterPro" id="IPR054728">
    <property type="entry name" value="RsmB-like_ferredoxin"/>
</dbReference>
<accession>A0A5C8ZYZ2</accession>
<dbReference type="EMBL" id="VRZA01000003">
    <property type="protein sequence ID" value="TXS93706.1"/>
    <property type="molecule type" value="Genomic_DNA"/>
</dbReference>
<keyword evidence="5" id="KW-0698">rRNA processing</keyword>
<dbReference type="InterPro" id="IPR049560">
    <property type="entry name" value="MeTrfase_RsmB-F_NOP2_cat"/>
</dbReference>
<dbReference type="AlphaFoldDB" id="A0A5C8ZYZ2"/>
<evidence type="ECO:0000256" key="8">
    <source>
        <dbReference type="ARBA" id="ARBA00022691"/>
    </source>
</evidence>
<dbReference type="InterPro" id="IPR004573">
    <property type="entry name" value="rRNA_ssu_MeTfrase_B"/>
</dbReference>
<evidence type="ECO:0000256" key="10">
    <source>
        <dbReference type="ARBA" id="ARBA00030399"/>
    </source>
</evidence>
<organism evidence="15 16">
    <name type="scientific">Parahaliea maris</name>
    <dbReference type="NCBI Taxonomy" id="2716870"/>
    <lineage>
        <taxon>Bacteria</taxon>
        <taxon>Pseudomonadati</taxon>
        <taxon>Pseudomonadota</taxon>
        <taxon>Gammaproteobacteria</taxon>
        <taxon>Cellvibrionales</taxon>
        <taxon>Halieaceae</taxon>
        <taxon>Parahaliea</taxon>
    </lineage>
</organism>
<evidence type="ECO:0000256" key="13">
    <source>
        <dbReference type="PROSITE-ProRule" id="PRU01023"/>
    </source>
</evidence>
<keyword evidence="4" id="KW-0963">Cytoplasm</keyword>
<feature type="active site" description="Nucleophile" evidence="13">
    <location>
        <position position="371"/>
    </location>
</feature>
<comment type="subcellular location">
    <subcellularLocation>
        <location evidence="2">Cytoplasm</location>
    </subcellularLocation>
</comment>
<dbReference type="PRINTS" id="PR02008">
    <property type="entry name" value="RCMTFAMILY"/>
</dbReference>
<evidence type="ECO:0000256" key="12">
    <source>
        <dbReference type="ARBA" id="ARBA00047283"/>
    </source>
</evidence>
<reference evidence="15 16" key="1">
    <citation type="submission" date="2019-08" db="EMBL/GenBank/DDBJ databases">
        <title>Parahaliea maris sp. nov., isolated from the surface seawater.</title>
        <authorList>
            <person name="Liu Y."/>
        </authorList>
    </citation>
    <scope>NUCLEOTIDE SEQUENCE [LARGE SCALE GENOMIC DNA]</scope>
    <source>
        <strain evidence="15 16">HSLHS9</strain>
    </source>
</reference>
<dbReference type="SUPFAM" id="SSF48013">
    <property type="entry name" value="NusB-like"/>
    <property type="match status" value="1"/>
</dbReference>
<comment type="catalytic activity">
    <reaction evidence="12">
        <text>cytidine(967) in 16S rRNA + S-adenosyl-L-methionine = 5-methylcytidine(967) in 16S rRNA + S-adenosyl-L-homocysteine + H(+)</text>
        <dbReference type="Rhea" id="RHEA:42748"/>
        <dbReference type="Rhea" id="RHEA-COMP:10219"/>
        <dbReference type="Rhea" id="RHEA-COMP:10220"/>
        <dbReference type="ChEBI" id="CHEBI:15378"/>
        <dbReference type="ChEBI" id="CHEBI:57856"/>
        <dbReference type="ChEBI" id="CHEBI:59789"/>
        <dbReference type="ChEBI" id="CHEBI:74483"/>
        <dbReference type="ChEBI" id="CHEBI:82748"/>
        <dbReference type="EC" id="2.1.1.176"/>
    </reaction>
</comment>
<dbReference type="PROSITE" id="PS51686">
    <property type="entry name" value="SAM_MT_RSMB_NOP"/>
    <property type="match status" value="1"/>
</dbReference>
<dbReference type="PANTHER" id="PTHR22807">
    <property type="entry name" value="NOP2 YEAST -RELATED NOL1/NOP2/FMU SUN DOMAIN-CONTAINING"/>
    <property type="match status" value="1"/>
</dbReference>
<dbReference type="InterPro" id="IPR035926">
    <property type="entry name" value="NusB-like_sf"/>
</dbReference>
<evidence type="ECO:0000256" key="9">
    <source>
        <dbReference type="ARBA" id="ARBA00022884"/>
    </source>
</evidence>
<dbReference type="InterPro" id="IPR023267">
    <property type="entry name" value="RCMT"/>
</dbReference>
<evidence type="ECO:0000256" key="1">
    <source>
        <dbReference type="ARBA" id="ARBA00002724"/>
    </source>
</evidence>
<feature type="binding site" evidence="13">
    <location>
        <position position="318"/>
    </location>
    <ligand>
        <name>S-adenosyl-L-methionine</name>
        <dbReference type="ChEBI" id="CHEBI:59789"/>
    </ligand>
</feature>
<keyword evidence="9 13" id="KW-0694">RNA-binding</keyword>
<dbReference type="InterPro" id="IPR001678">
    <property type="entry name" value="MeTrfase_RsmB-F_NOP2_dom"/>
</dbReference>
<dbReference type="Gene3D" id="3.40.50.150">
    <property type="entry name" value="Vaccinia Virus protein VP39"/>
    <property type="match status" value="1"/>
</dbReference>
<dbReference type="SUPFAM" id="SSF53335">
    <property type="entry name" value="S-adenosyl-L-methionine-dependent methyltransferases"/>
    <property type="match status" value="1"/>
</dbReference>
<feature type="domain" description="SAM-dependent MTase RsmB/NOP-type" evidence="14">
    <location>
        <begin position="159"/>
        <end position="429"/>
    </location>
</feature>
<dbReference type="GO" id="GO:0005829">
    <property type="term" value="C:cytosol"/>
    <property type="evidence" value="ECO:0007669"/>
    <property type="project" value="TreeGrafter"/>
</dbReference>
<comment type="function">
    <text evidence="1">Specifically methylates the cytosine at position 967 (m5C967) of 16S rRNA.</text>
</comment>
<dbReference type="GO" id="GO:0009383">
    <property type="term" value="F:rRNA (cytosine-C5-)-methyltransferase activity"/>
    <property type="evidence" value="ECO:0007669"/>
    <property type="project" value="TreeGrafter"/>
</dbReference>
<dbReference type="Pfam" id="PF01029">
    <property type="entry name" value="NusB"/>
    <property type="match status" value="1"/>
</dbReference>
<dbReference type="Gene3D" id="1.10.940.10">
    <property type="entry name" value="NusB-like"/>
    <property type="match status" value="1"/>
</dbReference>
<evidence type="ECO:0000256" key="11">
    <source>
        <dbReference type="ARBA" id="ARBA00031088"/>
    </source>
</evidence>
<dbReference type="GO" id="GO:0006355">
    <property type="term" value="P:regulation of DNA-templated transcription"/>
    <property type="evidence" value="ECO:0007669"/>
    <property type="project" value="InterPro"/>
</dbReference>
<dbReference type="Gene3D" id="3.30.70.1170">
    <property type="entry name" value="Sun protein, domain 3"/>
    <property type="match status" value="1"/>
</dbReference>
<comment type="similarity">
    <text evidence="13">Belongs to the class I-like SAM-binding methyltransferase superfamily. RsmB/NOP family.</text>
</comment>
<keyword evidence="7 13" id="KW-0808">Transferase</keyword>
<evidence type="ECO:0000259" key="14">
    <source>
        <dbReference type="PROSITE" id="PS51686"/>
    </source>
</evidence>
<evidence type="ECO:0000256" key="4">
    <source>
        <dbReference type="ARBA" id="ARBA00022490"/>
    </source>
</evidence>
<dbReference type="GO" id="GO:0070475">
    <property type="term" value="P:rRNA base methylation"/>
    <property type="evidence" value="ECO:0007669"/>
    <property type="project" value="TreeGrafter"/>
</dbReference>
<dbReference type="FunFam" id="3.40.50.150:FF:000022">
    <property type="entry name" value="Ribosomal RNA small subunit methyltransferase B"/>
    <property type="match status" value="1"/>
</dbReference>
<protein>
    <recommendedName>
        <fullName evidence="3">16S rRNA (cytosine(967)-C(5))-methyltransferase</fullName>
        <ecNumber evidence="3">2.1.1.176</ecNumber>
    </recommendedName>
    <alternativeName>
        <fullName evidence="10">16S rRNA m5C967 methyltransferase</fullName>
    </alternativeName>
    <alternativeName>
        <fullName evidence="11">rRNA (cytosine-C(5)-)-methyltransferase RsmB</fullName>
    </alternativeName>
</protein>
<evidence type="ECO:0000256" key="3">
    <source>
        <dbReference type="ARBA" id="ARBA00012140"/>
    </source>
</evidence>
<name>A0A5C8ZYZ2_9GAMM</name>
<dbReference type="Pfam" id="PF22458">
    <property type="entry name" value="RsmF-B_ferredox"/>
    <property type="match status" value="1"/>
</dbReference>
<dbReference type="EC" id="2.1.1.176" evidence="3"/>
<evidence type="ECO:0000313" key="15">
    <source>
        <dbReference type="EMBL" id="TXS93706.1"/>
    </source>
</evidence>
<evidence type="ECO:0000256" key="2">
    <source>
        <dbReference type="ARBA" id="ARBA00004496"/>
    </source>
</evidence>
<evidence type="ECO:0000313" key="16">
    <source>
        <dbReference type="Proteomes" id="UP000321039"/>
    </source>
</evidence>
<dbReference type="NCBIfam" id="TIGR00563">
    <property type="entry name" value="rsmB"/>
    <property type="match status" value="1"/>
</dbReference>
<comment type="caution">
    <text evidence="15">The sequence shown here is derived from an EMBL/GenBank/DDBJ whole genome shotgun (WGS) entry which is preliminary data.</text>
</comment>
<dbReference type="InterPro" id="IPR029063">
    <property type="entry name" value="SAM-dependent_MTases_sf"/>
</dbReference>
<proteinExistence type="inferred from homology"/>
<feature type="binding site" evidence="13">
    <location>
        <position position="299"/>
    </location>
    <ligand>
        <name>S-adenosyl-L-methionine</name>
        <dbReference type="ChEBI" id="CHEBI:59789"/>
    </ligand>
</feature>
<dbReference type="Proteomes" id="UP000321039">
    <property type="component" value="Unassembled WGS sequence"/>
</dbReference>
<keyword evidence="6 13" id="KW-0489">Methyltransferase</keyword>
<feature type="binding site" evidence="13">
    <location>
        <position position="273"/>
    </location>
    <ligand>
        <name>S-adenosyl-L-methionine</name>
        <dbReference type="ChEBI" id="CHEBI:59789"/>
    </ligand>
</feature>
<dbReference type="InterPro" id="IPR006027">
    <property type="entry name" value="NusB_RsmB_TIM44"/>
</dbReference>
<dbReference type="RefSeq" id="WP_148068050.1">
    <property type="nucleotide sequence ID" value="NZ_VRZA01000003.1"/>
</dbReference>
<evidence type="ECO:0000256" key="5">
    <source>
        <dbReference type="ARBA" id="ARBA00022552"/>
    </source>
</evidence>